<evidence type="ECO:0000256" key="2">
    <source>
        <dbReference type="SAM" id="Phobius"/>
    </source>
</evidence>
<protein>
    <recommendedName>
        <fullName evidence="5">Low temperature requirement A</fullName>
    </recommendedName>
</protein>
<dbReference type="GeneID" id="37044051"/>
<proteinExistence type="predicted"/>
<evidence type="ECO:0000313" key="4">
    <source>
        <dbReference type="Proteomes" id="UP000245768"/>
    </source>
</evidence>
<feature type="transmembrane region" description="Helical" evidence="2">
    <location>
        <begin position="258"/>
        <end position="274"/>
    </location>
</feature>
<dbReference type="InterPro" id="IPR010640">
    <property type="entry name" value="Low_temperature_requirement_A"/>
</dbReference>
<dbReference type="Pfam" id="PF06772">
    <property type="entry name" value="LtrA"/>
    <property type="match status" value="1"/>
</dbReference>
<feature type="transmembrane region" description="Helical" evidence="2">
    <location>
        <begin position="226"/>
        <end position="246"/>
    </location>
</feature>
<dbReference type="EMBL" id="KZ819637">
    <property type="protein sequence ID" value="PWN89436.1"/>
    <property type="molecule type" value="Genomic_DNA"/>
</dbReference>
<feature type="transmembrane region" description="Helical" evidence="2">
    <location>
        <begin position="189"/>
        <end position="206"/>
    </location>
</feature>
<dbReference type="Proteomes" id="UP000245768">
    <property type="component" value="Unassembled WGS sequence"/>
</dbReference>
<evidence type="ECO:0008006" key="5">
    <source>
        <dbReference type="Google" id="ProtNLM"/>
    </source>
</evidence>
<keyword evidence="2" id="KW-0812">Transmembrane</keyword>
<evidence type="ECO:0000256" key="1">
    <source>
        <dbReference type="SAM" id="MobiDB-lite"/>
    </source>
</evidence>
<dbReference type="STRING" id="215250.A0A316YK35"/>
<gene>
    <name evidence="3" type="ORF">FA10DRAFT_267999</name>
</gene>
<feature type="transmembrane region" description="Helical" evidence="2">
    <location>
        <begin position="280"/>
        <end position="303"/>
    </location>
</feature>
<dbReference type="PANTHER" id="PTHR36840">
    <property type="entry name" value="BLL5714 PROTEIN"/>
    <property type="match status" value="1"/>
</dbReference>
<feature type="transmembrane region" description="Helical" evidence="2">
    <location>
        <begin position="391"/>
        <end position="412"/>
    </location>
</feature>
<dbReference type="PANTHER" id="PTHR36840:SF1">
    <property type="entry name" value="BLL5714 PROTEIN"/>
    <property type="match status" value="1"/>
</dbReference>
<evidence type="ECO:0000313" key="3">
    <source>
        <dbReference type="EMBL" id="PWN89436.1"/>
    </source>
</evidence>
<accession>A0A316YK35</accession>
<feature type="transmembrane region" description="Helical" evidence="2">
    <location>
        <begin position="132"/>
        <end position="148"/>
    </location>
</feature>
<dbReference type="InParanoid" id="A0A316YK35"/>
<name>A0A316YK35_9BASI</name>
<feature type="compositionally biased region" description="Low complexity" evidence="1">
    <location>
        <begin position="1"/>
        <end position="18"/>
    </location>
</feature>
<reference evidence="3 4" key="1">
    <citation type="journal article" date="2018" name="Mol. Biol. Evol.">
        <title>Broad Genomic Sampling Reveals a Smut Pathogenic Ancestry of the Fungal Clade Ustilaginomycotina.</title>
        <authorList>
            <person name="Kijpornyongpan T."/>
            <person name="Mondo S.J."/>
            <person name="Barry K."/>
            <person name="Sandor L."/>
            <person name="Lee J."/>
            <person name="Lipzen A."/>
            <person name="Pangilinan J."/>
            <person name="LaButti K."/>
            <person name="Hainaut M."/>
            <person name="Henrissat B."/>
            <person name="Grigoriev I.V."/>
            <person name="Spatafora J.W."/>
            <person name="Aime M.C."/>
        </authorList>
    </citation>
    <scope>NUCLEOTIDE SEQUENCE [LARGE SCALE GENOMIC DNA]</scope>
    <source>
        <strain evidence="3 4">MCA 4198</strain>
    </source>
</reference>
<dbReference type="RefSeq" id="XP_025376634.1">
    <property type="nucleotide sequence ID" value="XM_025522135.1"/>
</dbReference>
<feature type="transmembrane region" description="Helical" evidence="2">
    <location>
        <begin position="324"/>
        <end position="341"/>
    </location>
</feature>
<feature type="transmembrane region" description="Helical" evidence="2">
    <location>
        <begin position="353"/>
        <end position="370"/>
    </location>
</feature>
<sequence>MSAPSDEASASAAAGHASTNKPQGDEGHQTSHPHHLKWGDIAVSGFAPPSEAEAEEEGPVEACGATKWAQKGASVEEHRRKLTRDRSMELLDSESRRIHSNRRYLVRKPRALQYFRGRTLVRSDEERSSARLELFFDLTFVGIIAVLAEEVIAEPTGASLVRYLITYTAAFLIWSWMREIFNAFYKDDLSQRVLVLVVMACLIVYGNNAPKAEQSRHEGPARAAAVGSYLLAEAAIFTTFFIYSFHIKPYRAQLRAHTLAWLCSSAIWIGLIFVDNIRGAIAMAVVALALEYAAWTFVYTPVFKRMMRLRYSSALAIDHEIERFSDFITIVMGEFLFSVFSDSPAGTGVHISAGRAVMAVILAFCFQLLYMQGSGSKAIDHPLRYEIRRGIAYITLHLPVVCALTLCGDSMADFVRKARVESSIRWIACETYAIGMIGMWCLAMLEHSKDGKGELWLPKWARLIPRLVAGIVAIFLPLTHQLPPEEEEAAATGEGSSHSGSALGLLARSAVEGAAAAAEGAETEGSSAEVSHGGPDITTTKLLGILTCLSVLALLWEMVTCLDGPNAPHDSAPQHLLDRADDGHTTRAALETPKWKGYPTLFEPGAATIDRSHQREQGTDAAHMSAISPVTTMDSGETQV</sequence>
<organism evidence="3 4">
    <name type="scientific">Acaromyces ingoldii</name>
    <dbReference type="NCBI Taxonomy" id="215250"/>
    <lineage>
        <taxon>Eukaryota</taxon>
        <taxon>Fungi</taxon>
        <taxon>Dikarya</taxon>
        <taxon>Basidiomycota</taxon>
        <taxon>Ustilaginomycotina</taxon>
        <taxon>Exobasidiomycetes</taxon>
        <taxon>Exobasidiales</taxon>
        <taxon>Cryptobasidiaceae</taxon>
        <taxon>Acaromyces</taxon>
    </lineage>
</organism>
<keyword evidence="2" id="KW-1133">Transmembrane helix</keyword>
<keyword evidence="2" id="KW-0472">Membrane</keyword>
<keyword evidence="4" id="KW-1185">Reference proteome</keyword>
<feature type="region of interest" description="Disordered" evidence="1">
    <location>
        <begin position="1"/>
        <end position="80"/>
    </location>
</feature>
<dbReference type="OrthoDB" id="191995at2759"/>
<dbReference type="AlphaFoldDB" id="A0A316YK35"/>
<feature type="transmembrane region" description="Helical" evidence="2">
    <location>
        <begin position="160"/>
        <end position="177"/>
    </location>
</feature>